<dbReference type="SUPFAM" id="SSF49464">
    <property type="entry name" value="Carboxypeptidase regulatory domain-like"/>
    <property type="match status" value="1"/>
</dbReference>
<name>A0A1H9BI56_9BACT</name>
<comment type="subcellular location">
    <subcellularLocation>
        <location evidence="1 10">Cell outer membrane</location>
        <topology evidence="1 10">Multi-pass membrane protein</topology>
    </subcellularLocation>
</comment>
<keyword evidence="4 10" id="KW-0812">Transmembrane</keyword>
<evidence type="ECO:0000256" key="8">
    <source>
        <dbReference type="ARBA" id="ARBA00023170"/>
    </source>
</evidence>
<dbReference type="SUPFAM" id="SSF56935">
    <property type="entry name" value="Porins"/>
    <property type="match status" value="1"/>
</dbReference>
<dbReference type="Gene3D" id="2.40.170.20">
    <property type="entry name" value="TonB-dependent receptor, beta-barrel domain"/>
    <property type="match status" value="1"/>
</dbReference>
<reference evidence="16" key="1">
    <citation type="submission" date="2016-10" db="EMBL/GenBank/DDBJ databases">
        <authorList>
            <person name="Varghese N."/>
            <person name="Submissions S."/>
        </authorList>
    </citation>
    <scope>NUCLEOTIDE SEQUENCE [LARGE SCALE GENOMIC DNA]</scope>
    <source>
        <strain evidence="16">DSM 24740</strain>
    </source>
</reference>
<feature type="signal peptide" evidence="12">
    <location>
        <begin position="1"/>
        <end position="19"/>
    </location>
</feature>
<dbReference type="STRING" id="478744.SAMN05444359_103132"/>
<dbReference type="RefSeq" id="WP_245748420.1">
    <property type="nucleotide sequence ID" value="NZ_FOFB01000003.1"/>
</dbReference>
<accession>A0A1H9BI56</accession>
<evidence type="ECO:0000256" key="3">
    <source>
        <dbReference type="ARBA" id="ARBA00022452"/>
    </source>
</evidence>
<dbReference type="InterPro" id="IPR000531">
    <property type="entry name" value="Beta-barrel_TonB"/>
</dbReference>
<keyword evidence="5 12" id="KW-0732">Signal</keyword>
<dbReference type="PANTHER" id="PTHR30069:SF29">
    <property type="entry name" value="HEMOGLOBIN AND HEMOGLOBIN-HAPTOGLOBIN-BINDING PROTEIN 1-RELATED"/>
    <property type="match status" value="1"/>
</dbReference>
<dbReference type="PANTHER" id="PTHR30069">
    <property type="entry name" value="TONB-DEPENDENT OUTER MEMBRANE RECEPTOR"/>
    <property type="match status" value="1"/>
</dbReference>
<dbReference type="Gene3D" id="2.170.130.10">
    <property type="entry name" value="TonB-dependent receptor, plug domain"/>
    <property type="match status" value="1"/>
</dbReference>
<dbReference type="Pfam" id="PF00593">
    <property type="entry name" value="TonB_dep_Rec_b-barrel"/>
    <property type="match status" value="1"/>
</dbReference>
<dbReference type="PROSITE" id="PS52016">
    <property type="entry name" value="TONB_DEPENDENT_REC_3"/>
    <property type="match status" value="1"/>
</dbReference>
<keyword evidence="6 11" id="KW-0798">TonB box</keyword>
<dbReference type="AlphaFoldDB" id="A0A1H9BI56"/>
<dbReference type="InterPro" id="IPR036942">
    <property type="entry name" value="Beta-barrel_TonB_sf"/>
</dbReference>
<evidence type="ECO:0000256" key="1">
    <source>
        <dbReference type="ARBA" id="ARBA00004571"/>
    </source>
</evidence>
<dbReference type="GO" id="GO:0015344">
    <property type="term" value="F:siderophore uptake transmembrane transporter activity"/>
    <property type="evidence" value="ECO:0007669"/>
    <property type="project" value="TreeGrafter"/>
</dbReference>
<proteinExistence type="inferred from homology"/>
<evidence type="ECO:0000256" key="11">
    <source>
        <dbReference type="RuleBase" id="RU003357"/>
    </source>
</evidence>
<evidence type="ECO:0000313" key="15">
    <source>
        <dbReference type="EMBL" id="SEP88411.1"/>
    </source>
</evidence>
<keyword evidence="9 10" id="KW-0998">Cell outer membrane</keyword>
<evidence type="ECO:0000259" key="13">
    <source>
        <dbReference type="Pfam" id="PF00593"/>
    </source>
</evidence>
<sequence>MRPLLFNAFLLLFSGMLSAQQTYEVRIFTRDAETKKPVPFVSLQIENGPGGTSDIEGIWRIELPYGPITINSSALGYESDPLRETISANRQLLLELRPTAATLETVTVTTDDASERQLRPLMGVERLTLKELAVLPVALGEVDVFRGLQTISGVNSAGEVSNGISVRGGTIDQNLVLLDGAPIFTPTHLFGLFSVFTPDAVGGVDLYRGNIPARFGGRLSSVVDVQTRNPTSDNLKLSGGLGLISSRVTVETPVTKDKRLKVLAAGRAGFNDFIFGLVERLKNTQSNFVDGTVKLRYTANENNIVTLSGFYSKDFYAIDLLNNFAGIAATSNQYDYHTLNGTLDWLKVINDKLSLSSRLVSSDHQPNILFPQEEEDRKIRYGSRIQYRSLQNSLDYRLGGGHQFTGGFQLIHYKLNPGFLEPNGSESLLAQQLDQEQALESSLFLADEWTVTDKLRLSLGVRYTKFDQLGPGSVRTYPAGEELAEGTLEDVTQAGSGVMNSYDGLEPRLGLSYQLLPSTNVKASFAMTRQYLQNIYNATTPLPTSRWKVSDNNIRPQRAQIVSAGIYQLINGGAYEFSLEGYYRKIDDLLEYKPGADFFLTPRVETDVLQGEGRAYGIELSMKETKGLVTSQVNYSYARVQNRVQGSTFNTRINRGEWYNGYFDQPHTLSASISAKDGPANTFNLNFTLQTNRPYTAPNGYVISNDLSVPLFLERNNDRLPVYHRLDFSWRIHNPKLKKRRWTGDWIFTVYNLYGRKNIFNTYYVPVTTRPSTGVVNTNPLQSFELTIFGAPIASLTYSFNFE</sequence>
<evidence type="ECO:0000256" key="5">
    <source>
        <dbReference type="ARBA" id="ARBA00022729"/>
    </source>
</evidence>
<evidence type="ECO:0000256" key="2">
    <source>
        <dbReference type="ARBA" id="ARBA00022448"/>
    </source>
</evidence>
<feature type="chain" id="PRO_5011697857" evidence="12">
    <location>
        <begin position="20"/>
        <end position="803"/>
    </location>
</feature>
<dbReference type="Pfam" id="PF07715">
    <property type="entry name" value="Plug"/>
    <property type="match status" value="1"/>
</dbReference>
<keyword evidence="3 10" id="KW-1134">Transmembrane beta strand</keyword>
<keyword evidence="8 15" id="KW-0675">Receptor</keyword>
<evidence type="ECO:0000256" key="4">
    <source>
        <dbReference type="ARBA" id="ARBA00022692"/>
    </source>
</evidence>
<keyword evidence="2 10" id="KW-0813">Transport</keyword>
<dbReference type="GO" id="GO:0044718">
    <property type="term" value="P:siderophore transmembrane transport"/>
    <property type="evidence" value="ECO:0007669"/>
    <property type="project" value="TreeGrafter"/>
</dbReference>
<organism evidence="15 16">
    <name type="scientific">Neolewinella agarilytica</name>
    <dbReference type="NCBI Taxonomy" id="478744"/>
    <lineage>
        <taxon>Bacteria</taxon>
        <taxon>Pseudomonadati</taxon>
        <taxon>Bacteroidota</taxon>
        <taxon>Saprospiria</taxon>
        <taxon>Saprospirales</taxon>
        <taxon>Lewinellaceae</taxon>
        <taxon>Neolewinella</taxon>
    </lineage>
</organism>
<feature type="domain" description="TonB-dependent receptor plug" evidence="14">
    <location>
        <begin position="147"/>
        <end position="218"/>
    </location>
</feature>
<protein>
    <submittedName>
        <fullName evidence="15">Outer membrane receptor proteins, mostly Fe transport</fullName>
    </submittedName>
</protein>
<evidence type="ECO:0000256" key="7">
    <source>
        <dbReference type="ARBA" id="ARBA00023136"/>
    </source>
</evidence>
<evidence type="ECO:0000256" key="6">
    <source>
        <dbReference type="ARBA" id="ARBA00023077"/>
    </source>
</evidence>
<evidence type="ECO:0000256" key="12">
    <source>
        <dbReference type="SAM" id="SignalP"/>
    </source>
</evidence>
<feature type="domain" description="TonB-dependent receptor-like beta-barrel" evidence="13">
    <location>
        <begin position="296"/>
        <end position="752"/>
    </location>
</feature>
<dbReference type="EMBL" id="FOFB01000003">
    <property type="protein sequence ID" value="SEP88411.1"/>
    <property type="molecule type" value="Genomic_DNA"/>
</dbReference>
<dbReference type="InterPro" id="IPR008969">
    <property type="entry name" value="CarboxyPept-like_regulatory"/>
</dbReference>
<evidence type="ECO:0000256" key="9">
    <source>
        <dbReference type="ARBA" id="ARBA00023237"/>
    </source>
</evidence>
<evidence type="ECO:0000256" key="10">
    <source>
        <dbReference type="PROSITE-ProRule" id="PRU01360"/>
    </source>
</evidence>
<dbReference type="Proteomes" id="UP000199021">
    <property type="component" value="Unassembled WGS sequence"/>
</dbReference>
<evidence type="ECO:0000259" key="14">
    <source>
        <dbReference type="Pfam" id="PF07715"/>
    </source>
</evidence>
<gene>
    <name evidence="15" type="ORF">SAMN05444359_103132</name>
</gene>
<keyword evidence="7 10" id="KW-0472">Membrane</keyword>
<dbReference type="InParanoid" id="A0A1H9BI56"/>
<keyword evidence="16" id="KW-1185">Reference proteome</keyword>
<comment type="similarity">
    <text evidence="10 11">Belongs to the TonB-dependent receptor family.</text>
</comment>
<dbReference type="InterPro" id="IPR012910">
    <property type="entry name" value="Plug_dom"/>
</dbReference>
<evidence type="ECO:0000313" key="16">
    <source>
        <dbReference type="Proteomes" id="UP000199021"/>
    </source>
</evidence>
<dbReference type="GO" id="GO:0009279">
    <property type="term" value="C:cell outer membrane"/>
    <property type="evidence" value="ECO:0007669"/>
    <property type="project" value="UniProtKB-SubCell"/>
</dbReference>
<dbReference type="InterPro" id="IPR039426">
    <property type="entry name" value="TonB-dep_rcpt-like"/>
</dbReference>
<dbReference type="InterPro" id="IPR037066">
    <property type="entry name" value="Plug_dom_sf"/>
</dbReference>